<comment type="caution">
    <text evidence="1">The sequence shown here is derived from an EMBL/GenBank/DDBJ whole genome shotgun (WGS) entry which is preliminary data.</text>
</comment>
<dbReference type="Pfam" id="PF11041">
    <property type="entry name" value="Phage_Wedge1"/>
    <property type="match status" value="1"/>
</dbReference>
<dbReference type="RefSeq" id="WP_121143846.1">
    <property type="nucleotide sequence ID" value="NZ_RBWY01000001.1"/>
</dbReference>
<protein>
    <submittedName>
        <fullName evidence="1">Uncharacterized protein DUF2612</fullName>
    </submittedName>
</protein>
<sequence length="215" mass="24168">MSDNNDLIWQYRDKPNAVATINALTSETRSTLQSTLDIAELLNIDTAQGYALDLIGRHVGMSRILSKAIAKEYFGFLASEAAQGFNTGEFYRYGDALTASVRLNDDDYRFFIKAKTVKNYQDGTIENIINSVRFLCGNHSNAIDLLDMTMNIVVGSQSLNTIMLYAIKYLDILVRPVGVHYKLLILTNNQPFGFYRDKNAHGFGFGQFVRLQQIG</sequence>
<evidence type="ECO:0000313" key="2">
    <source>
        <dbReference type="Proteomes" id="UP000278542"/>
    </source>
</evidence>
<keyword evidence="2" id="KW-1185">Reference proteome</keyword>
<name>A0A495RHM0_9GAMM</name>
<reference evidence="1 2" key="1">
    <citation type="submission" date="2018-10" db="EMBL/GenBank/DDBJ databases">
        <title>Genomic Encyclopedia of Type Strains, Phase IV (KMG-IV): sequencing the most valuable type-strain genomes for metagenomic binning, comparative biology and taxonomic classification.</title>
        <authorList>
            <person name="Goeker M."/>
        </authorList>
    </citation>
    <scope>NUCLEOTIDE SEQUENCE [LARGE SCALE GENOMIC DNA]</scope>
    <source>
        <strain evidence="1 2">DSM 22228</strain>
    </source>
</reference>
<organism evidence="1 2">
    <name type="scientific">Orbus hercynius</name>
    <dbReference type="NCBI Taxonomy" id="593135"/>
    <lineage>
        <taxon>Bacteria</taxon>
        <taxon>Pseudomonadati</taxon>
        <taxon>Pseudomonadota</taxon>
        <taxon>Gammaproteobacteria</taxon>
        <taxon>Orbales</taxon>
        <taxon>Orbaceae</taxon>
        <taxon>Orbus</taxon>
    </lineage>
</organism>
<dbReference type="OrthoDB" id="8158189at2"/>
<dbReference type="EMBL" id="RBWY01000001">
    <property type="protein sequence ID" value="RKS86921.1"/>
    <property type="molecule type" value="Genomic_DNA"/>
</dbReference>
<accession>A0A495RHM0</accession>
<evidence type="ECO:0000313" key="1">
    <source>
        <dbReference type="EMBL" id="RKS86921.1"/>
    </source>
</evidence>
<proteinExistence type="predicted"/>
<dbReference type="AlphaFoldDB" id="A0A495RHM0"/>
<dbReference type="Proteomes" id="UP000278542">
    <property type="component" value="Unassembled WGS sequence"/>
</dbReference>
<gene>
    <name evidence="1" type="ORF">DES39_0127</name>
</gene>
<dbReference type="InterPro" id="IPR021283">
    <property type="entry name" value="Phage_Wedge1"/>
</dbReference>